<dbReference type="PANTHER" id="PTHR33734">
    <property type="entry name" value="LYSM DOMAIN-CONTAINING GPI-ANCHORED PROTEIN 2"/>
    <property type="match status" value="1"/>
</dbReference>
<protein>
    <recommendedName>
        <fullName evidence="2">LysM domain-containing protein</fullName>
    </recommendedName>
</protein>
<dbReference type="InterPro" id="IPR018392">
    <property type="entry name" value="LysM"/>
</dbReference>
<dbReference type="InterPro" id="IPR008258">
    <property type="entry name" value="Transglycosylase_SLT_dom_1"/>
</dbReference>
<dbReference type="PANTHER" id="PTHR33734:SF22">
    <property type="entry name" value="MEMBRANE-BOUND LYTIC MUREIN TRANSGLYCOSYLASE D"/>
    <property type="match status" value="1"/>
</dbReference>
<dbReference type="InterPro" id="IPR000189">
    <property type="entry name" value="Transglyc_AS"/>
</dbReference>
<dbReference type="SUPFAM" id="SSF53955">
    <property type="entry name" value="Lysozyme-like"/>
    <property type="match status" value="1"/>
</dbReference>
<dbReference type="PROSITE" id="PS00922">
    <property type="entry name" value="TRANSGLYCOSYLASE"/>
    <property type="match status" value="1"/>
</dbReference>
<name>A0A0R2SEC2_9GAMM</name>
<dbReference type="GO" id="GO:0008932">
    <property type="term" value="F:lytic endotransglycosylase activity"/>
    <property type="evidence" value="ECO:0007669"/>
    <property type="project" value="TreeGrafter"/>
</dbReference>
<dbReference type="InterPro" id="IPR036779">
    <property type="entry name" value="LysM_dom_sf"/>
</dbReference>
<dbReference type="SUPFAM" id="SSF54106">
    <property type="entry name" value="LysM domain"/>
    <property type="match status" value="2"/>
</dbReference>
<dbReference type="Gene3D" id="3.10.350.10">
    <property type="entry name" value="LysM domain"/>
    <property type="match status" value="2"/>
</dbReference>
<dbReference type="GO" id="GO:0016020">
    <property type="term" value="C:membrane"/>
    <property type="evidence" value="ECO:0007669"/>
    <property type="project" value="InterPro"/>
</dbReference>
<evidence type="ECO:0000313" key="3">
    <source>
        <dbReference type="EMBL" id="KRO73180.1"/>
    </source>
</evidence>
<accession>A0A0R2SEC2</accession>
<proteinExistence type="inferred from homology"/>
<dbReference type="EMBL" id="LIBB01000021">
    <property type="protein sequence ID" value="KRO73180.1"/>
    <property type="molecule type" value="Genomic_DNA"/>
</dbReference>
<dbReference type="CDD" id="cd00118">
    <property type="entry name" value="LysM"/>
    <property type="match status" value="2"/>
</dbReference>
<feature type="domain" description="LysM" evidence="2">
    <location>
        <begin position="284"/>
        <end position="327"/>
    </location>
</feature>
<comment type="similarity">
    <text evidence="1">Belongs to the transglycosylase Slt family.</text>
</comment>
<evidence type="ECO:0000256" key="1">
    <source>
        <dbReference type="ARBA" id="ARBA00007734"/>
    </source>
</evidence>
<dbReference type="Gene3D" id="1.10.530.10">
    <property type="match status" value="1"/>
</dbReference>
<organism evidence="3 4">
    <name type="scientific">OM182 bacterium BACL3 MAG-120507-bin80</name>
    <dbReference type="NCBI Taxonomy" id="1655577"/>
    <lineage>
        <taxon>Bacteria</taxon>
        <taxon>Pseudomonadati</taxon>
        <taxon>Pseudomonadota</taxon>
        <taxon>Gammaproteobacteria</taxon>
        <taxon>OMG group</taxon>
        <taxon>OM182 clade</taxon>
    </lineage>
</organism>
<sequence>MPEDPTDVWERLRNGFTLTVNYEHPSVARQLKRYRQQQDYFDLVIDRAQPFLFEVIEQVEQRGLPLELALVPFVESAFNPDAYSHRNAAGLWQFVSATGRSYGLEQTWWIDERRDPMKATGAALDYLESLYDEFDQDWLLALAAYNTGSGNVRRALRKQKKITNDHGYSRFWELKLSGETRDHIPRILALALVVDNPKEHGVELLPIANKKYLYPVTLSAQIDLSLAARLADIDLNTLKSLNPQYRQWATPPDDSRELYLPEKESARLSKVLLTMDESILITFDRYSIKSGDTLGAIARKFGTRVDVLQRANSLNGSRIIAGESLLVPRGEVSDFSPPNIKNNDVSKIAPTSYTVRRGDNLWSIARRYNLYSADIVRLNNLSDGEVLQPGQRLLLRNARENAVSTTNSD</sequence>
<evidence type="ECO:0000259" key="2">
    <source>
        <dbReference type="PROSITE" id="PS51782"/>
    </source>
</evidence>
<dbReference type="InterPro" id="IPR023346">
    <property type="entry name" value="Lysozyme-like_dom_sf"/>
</dbReference>
<dbReference type="Proteomes" id="UP000051934">
    <property type="component" value="Unassembled WGS sequence"/>
</dbReference>
<evidence type="ECO:0000313" key="4">
    <source>
        <dbReference type="Proteomes" id="UP000051934"/>
    </source>
</evidence>
<dbReference type="Pfam" id="PF01476">
    <property type="entry name" value="LysM"/>
    <property type="match status" value="2"/>
</dbReference>
<dbReference type="CDD" id="cd16894">
    <property type="entry name" value="MltD-like"/>
    <property type="match status" value="1"/>
</dbReference>
<comment type="caution">
    <text evidence="3">The sequence shown here is derived from an EMBL/GenBank/DDBJ whole genome shotgun (WGS) entry which is preliminary data.</text>
</comment>
<dbReference type="AlphaFoldDB" id="A0A0R2SEC2"/>
<feature type="domain" description="LysM" evidence="2">
    <location>
        <begin position="351"/>
        <end position="395"/>
    </location>
</feature>
<reference evidence="3 4" key="1">
    <citation type="submission" date="2015-10" db="EMBL/GenBank/DDBJ databases">
        <title>Metagenome-Assembled Genomes uncover a global brackish microbiome.</title>
        <authorList>
            <person name="Hugerth L.W."/>
            <person name="Larsson J."/>
            <person name="Alneberg J."/>
            <person name="Lindh M.V."/>
            <person name="Legrand C."/>
            <person name="Pinhassi J."/>
            <person name="Andersson A.F."/>
        </authorList>
    </citation>
    <scope>NUCLEOTIDE SEQUENCE [LARGE SCALE GENOMIC DNA]</scope>
    <source>
        <strain evidence="3">BACL4 MAG-120507-bin80</strain>
    </source>
</reference>
<dbReference type="GO" id="GO:0000270">
    <property type="term" value="P:peptidoglycan metabolic process"/>
    <property type="evidence" value="ECO:0007669"/>
    <property type="project" value="InterPro"/>
</dbReference>
<gene>
    <name evidence="3" type="ORF">ABR69_08570</name>
</gene>
<dbReference type="SMART" id="SM00257">
    <property type="entry name" value="LysM"/>
    <property type="match status" value="2"/>
</dbReference>
<dbReference type="PROSITE" id="PS51782">
    <property type="entry name" value="LYSM"/>
    <property type="match status" value="2"/>
</dbReference>
<dbReference type="Pfam" id="PF01464">
    <property type="entry name" value="SLT"/>
    <property type="match status" value="1"/>
</dbReference>